<dbReference type="SUPFAM" id="SSF54373">
    <property type="entry name" value="FAD-linked reductases, C-terminal domain"/>
    <property type="match status" value="1"/>
</dbReference>
<dbReference type="InterPro" id="IPR006076">
    <property type="entry name" value="FAD-dep_OxRdtase"/>
</dbReference>
<keyword evidence="4" id="KW-1185">Reference proteome</keyword>
<dbReference type="InterPro" id="IPR036188">
    <property type="entry name" value="FAD/NAD-bd_sf"/>
</dbReference>
<dbReference type="RefSeq" id="WP_092722672.1">
    <property type="nucleotide sequence ID" value="NZ_FNNO01000003.1"/>
</dbReference>
<evidence type="ECO:0000256" key="1">
    <source>
        <dbReference type="ARBA" id="ARBA00023002"/>
    </source>
</evidence>
<dbReference type="PANTHER" id="PTHR13847:SF289">
    <property type="entry name" value="GLYCINE OXIDASE"/>
    <property type="match status" value="1"/>
</dbReference>
<dbReference type="Gene3D" id="3.30.9.10">
    <property type="entry name" value="D-Amino Acid Oxidase, subunit A, domain 2"/>
    <property type="match status" value="1"/>
</dbReference>
<name>A0A8X8LE87_9BACT</name>
<dbReference type="SUPFAM" id="SSF51905">
    <property type="entry name" value="FAD/NAD(P)-binding domain"/>
    <property type="match status" value="1"/>
</dbReference>
<dbReference type="Gene3D" id="3.50.50.60">
    <property type="entry name" value="FAD/NAD(P)-binding domain"/>
    <property type="match status" value="2"/>
</dbReference>
<feature type="domain" description="FAD dependent oxidoreductase" evidence="2">
    <location>
        <begin position="2"/>
        <end position="396"/>
    </location>
</feature>
<evidence type="ECO:0000259" key="2">
    <source>
        <dbReference type="Pfam" id="PF01266"/>
    </source>
</evidence>
<dbReference type="EMBL" id="FNNO01000003">
    <property type="protein sequence ID" value="SDW49710.1"/>
    <property type="molecule type" value="Genomic_DNA"/>
</dbReference>
<sequence length="416" mass="46194">MRIVIIGGGIIGLSSAYYLQAGGHEVTVIDKTDMSSNCSYGNAGYVCPSHFTPLATPGIVKQGLKWMWNSKSPFYVQPRLSRSLINWGMQFMKAATQQHVEDSAIPLRDIAILSKKMYEEWTALPQFNFAYEHKGLLEIFQTPEGAEHAKHVVEKARELGLTDTALLDYDALQAMEPQTRINAQGAVFFRCDAHLYPNKLMQQLIADLKQKGVRIQTNEEVIRFENANGNITQLITTNGAYHADTVVIAGGSWSRELAAKMNVSIPLVPGRGYSVTLEDSPYRLNYPAILVEGRVAMTPMDGNKLRMGGTMEITSTQTPPRLKRVQGILDAVKNFYPEFNVPMPAADKIWYGYRPCSADGLPYLGRTRQWKNVVLATGHAMLGLSLGAGTGKLVSEVVDERETSMDIRPFNPDRFS</sequence>
<proteinExistence type="predicted"/>
<dbReference type="Pfam" id="PF01266">
    <property type="entry name" value="DAO"/>
    <property type="match status" value="1"/>
</dbReference>
<gene>
    <name evidence="3" type="ORF">SAMN05444410_103121</name>
</gene>
<accession>A0A8X8LE87</accession>
<keyword evidence="1" id="KW-0560">Oxidoreductase</keyword>
<dbReference type="GO" id="GO:0005737">
    <property type="term" value="C:cytoplasm"/>
    <property type="evidence" value="ECO:0007669"/>
    <property type="project" value="TreeGrafter"/>
</dbReference>
<dbReference type="Proteomes" id="UP000198711">
    <property type="component" value="Unassembled WGS sequence"/>
</dbReference>
<dbReference type="AlphaFoldDB" id="A0A8X8LE87"/>
<protein>
    <submittedName>
        <fullName evidence="3">D-amino-acid dehydrogenase</fullName>
    </submittedName>
</protein>
<dbReference type="GO" id="GO:0016491">
    <property type="term" value="F:oxidoreductase activity"/>
    <property type="evidence" value="ECO:0007669"/>
    <property type="project" value="UniProtKB-KW"/>
</dbReference>
<evidence type="ECO:0000313" key="3">
    <source>
        <dbReference type="EMBL" id="SDW49710.1"/>
    </source>
</evidence>
<evidence type="ECO:0000313" key="4">
    <source>
        <dbReference type="Proteomes" id="UP000198711"/>
    </source>
</evidence>
<dbReference type="PANTHER" id="PTHR13847">
    <property type="entry name" value="SARCOSINE DEHYDROGENASE-RELATED"/>
    <property type="match status" value="1"/>
</dbReference>
<reference evidence="3 4" key="1">
    <citation type="submission" date="2016-10" db="EMBL/GenBank/DDBJ databases">
        <authorList>
            <person name="Varghese N."/>
            <person name="Submissions S."/>
        </authorList>
    </citation>
    <scope>NUCLEOTIDE SEQUENCE [LARGE SCALE GENOMIC DNA]</scope>
    <source>
        <strain evidence="3 4">DSM 25353</strain>
    </source>
</reference>
<organism evidence="3 4">
    <name type="scientific">Hydrobacter penzbergensis</name>
    <dbReference type="NCBI Taxonomy" id="1235997"/>
    <lineage>
        <taxon>Bacteria</taxon>
        <taxon>Pseudomonadati</taxon>
        <taxon>Bacteroidota</taxon>
        <taxon>Chitinophagia</taxon>
        <taxon>Chitinophagales</taxon>
        <taxon>Chitinophagaceae</taxon>
        <taxon>Hydrobacter</taxon>
    </lineage>
</organism>
<comment type="caution">
    <text evidence="3">The sequence shown here is derived from an EMBL/GenBank/DDBJ whole genome shotgun (WGS) entry which is preliminary data.</text>
</comment>